<protein>
    <submittedName>
        <fullName evidence="3">Uncharacterized protein</fullName>
    </submittedName>
</protein>
<feature type="compositionally biased region" description="Low complexity" evidence="2">
    <location>
        <begin position="315"/>
        <end position="325"/>
    </location>
</feature>
<feature type="compositionally biased region" description="Polar residues" evidence="2">
    <location>
        <begin position="11"/>
        <end position="22"/>
    </location>
</feature>
<name>A0A058Z486_FONAL</name>
<feature type="coiled-coil region" evidence="1">
    <location>
        <begin position="70"/>
        <end position="104"/>
    </location>
</feature>
<feature type="region of interest" description="Disordered" evidence="2">
    <location>
        <begin position="1"/>
        <end position="61"/>
    </location>
</feature>
<accession>A0A058Z486</accession>
<keyword evidence="1" id="KW-0175">Coiled coil</keyword>
<evidence type="ECO:0000256" key="1">
    <source>
        <dbReference type="SAM" id="Coils"/>
    </source>
</evidence>
<feature type="compositionally biased region" description="Polar residues" evidence="2">
    <location>
        <begin position="240"/>
        <end position="252"/>
    </location>
</feature>
<dbReference type="GeneID" id="20529749"/>
<evidence type="ECO:0000313" key="4">
    <source>
        <dbReference type="Proteomes" id="UP000030693"/>
    </source>
</evidence>
<gene>
    <name evidence="3" type="ORF">H696_05024</name>
</gene>
<dbReference type="EMBL" id="KB932208">
    <property type="protein sequence ID" value="KCV68738.1"/>
    <property type="molecule type" value="Genomic_DNA"/>
</dbReference>
<feature type="region of interest" description="Disordered" evidence="2">
    <location>
        <begin position="170"/>
        <end position="270"/>
    </location>
</feature>
<evidence type="ECO:0000313" key="3">
    <source>
        <dbReference type="EMBL" id="KCV68738.1"/>
    </source>
</evidence>
<dbReference type="RefSeq" id="XP_009497170.1">
    <property type="nucleotide sequence ID" value="XM_009498895.1"/>
</dbReference>
<proteinExistence type="predicted"/>
<feature type="compositionally biased region" description="Polar residues" evidence="2">
    <location>
        <begin position="328"/>
        <end position="347"/>
    </location>
</feature>
<evidence type="ECO:0000256" key="2">
    <source>
        <dbReference type="SAM" id="MobiDB-lite"/>
    </source>
</evidence>
<sequence length="415" mass="42785">MDPAVPVRSVFGTSNRQANSTVADGASAFPHLEPAGPPLKKARPAAAMSSPIEGSPHDSSDTVKRLALLSQKAIGQVQSLEQTKAELEQRATSYSHQIQALTDLAVEAITERNIAETMLASTQTSLSSLRKENSDLFQQMVSSSTEVELMQAAARQFALINRIMSDESQDAGPAATLKPPASPRLLGSVSPRVGGLSPRVAARPVRRLTSPASGDVHPPGRHSTFSPIAASPRAGAPRVSSLTSHRTTSLDAQSPGPLLRTPGPAATPAAAATPAVAATPGTAATPTGLLLLTGAEAASSFRSPRLHDPLAQHCPTTSSTMSPMSRLAMSNSAKKATLRQLSNQPSHQPAEESPRPTGGLGVLFPGSPTTPQTEAPLLADAPSSGQRHVLADSPVAQAALRAAQLACRAVGNPPT</sequence>
<keyword evidence="4" id="KW-1185">Reference proteome</keyword>
<reference evidence="3" key="1">
    <citation type="submission" date="2013-04" db="EMBL/GenBank/DDBJ databases">
        <title>The Genome Sequence of Fonticula alba ATCC 38817.</title>
        <authorList>
            <consortium name="The Broad Institute Genomics Platform"/>
            <person name="Russ C."/>
            <person name="Cuomo C."/>
            <person name="Burger G."/>
            <person name="Gray M.W."/>
            <person name="Holland P.W.H."/>
            <person name="King N."/>
            <person name="Lang F.B.F."/>
            <person name="Roger A.J."/>
            <person name="Ruiz-Trillo I."/>
            <person name="Brown M."/>
            <person name="Walker B."/>
            <person name="Young S."/>
            <person name="Zeng Q."/>
            <person name="Gargeya S."/>
            <person name="Fitzgerald M."/>
            <person name="Haas B."/>
            <person name="Abouelleil A."/>
            <person name="Allen A.W."/>
            <person name="Alvarado L."/>
            <person name="Arachchi H.M."/>
            <person name="Berlin A.M."/>
            <person name="Chapman S.B."/>
            <person name="Gainer-Dewar J."/>
            <person name="Goldberg J."/>
            <person name="Griggs A."/>
            <person name="Gujja S."/>
            <person name="Hansen M."/>
            <person name="Howarth C."/>
            <person name="Imamovic A."/>
            <person name="Ireland A."/>
            <person name="Larimer J."/>
            <person name="McCowan C."/>
            <person name="Murphy C."/>
            <person name="Pearson M."/>
            <person name="Poon T.W."/>
            <person name="Priest M."/>
            <person name="Roberts A."/>
            <person name="Saif S."/>
            <person name="Shea T."/>
            <person name="Sisk P."/>
            <person name="Sykes S."/>
            <person name="Wortman J."/>
            <person name="Nusbaum C."/>
            <person name="Birren B."/>
        </authorList>
    </citation>
    <scope>NUCLEOTIDE SEQUENCE [LARGE SCALE GENOMIC DNA]</scope>
    <source>
        <strain evidence="3">ATCC 38817</strain>
    </source>
</reference>
<dbReference type="AlphaFoldDB" id="A0A058Z486"/>
<feature type="compositionally biased region" description="Low complexity" evidence="2">
    <location>
        <begin position="257"/>
        <end position="270"/>
    </location>
</feature>
<dbReference type="Proteomes" id="UP000030693">
    <property type="component" value="Unassembled WGS sequence"/>
</dbReference>
<organism evidence="3">
    <name type="scientific">Fonticula alba</name>
    <name type="common">Slime mold</name>
    <dbReference type="NCBI Taxonomy" id="691883"/>
    <lineage>
        <taxon>Eukaryota</taxon>
        <taxon>Rotosphaerida</taxon>
        <taxon>Fonticulaceae</taxon>
        <taxon>Fonticula</taxon>
    </lineage>
</organism>
<feature type="region of interest" description="Disordered" evidence="2">
    <location>
        <begin position="306"/>
        <end position="389"/>
    </location>
</feature>